<dbReference type="GO" id="GO:0032259">
    <property type="term" value="P:methylation"/>
    <property type="evidence" value="ECO:0007669"/>
    <property type="project" value="InterPro"/>
</dbReference>
<gene>
    <name evidence="4" type="ORF">N7509_005396</name>
</gene>
<name>A0A9W9W242_9EURO</name>
<dbReference type="InterPro" id="IPR025714">
    <property type="entry name" value="Methyltranfer_dom"/>
</dbReference>
<dbReference type="PROSITE" id="PS00092">
    <property type="entry name" value="N6_MTASE"/>
    <property type="match status" value="1"/>
</dbReference>
<dbReference type="GO" id="GO:0005739">
    <property type="term" value="C:mitochondrion"/>
    <property type="evidence" value="ECO:0007669"/>
    <property type="project" value="TreeGrafter"/>
</dbReference>
<dbReference type="Gene3D" id="1.10.8.10">
    <property type="entry name" value="DNA helicase RuvA subunit, C-terminal domain"/>
    <property type="match status" value="1"/>
</dbReference>
<feature type="domain" description="Methyltransferase" evidence="2">
    <location>
        <begin position="141"/>
        <end position="190"/>
    </location>
</feature>
<reference evidence="4" key="1">
    <citation type="submission" date="2022-12" db="EMBL/GenBank/DDBJ databases">
        <authorList>
            <person name="Petersen C."/>
        </authorList>
    </citation>
    <scope>NUCLEOTIDE SEQUENCE</scope>
    <source>
        <strain evidence="4">IBT 29677</strain>
    </source>
</reference>
<evidence type="ECO:0000259" key="3">
    <source>
        <dbReference type="Pfam" id="PF17827"/>
    </source>
</evidence>
<dbReference type="OrthoDB" id="269872at2759"/>
<sequence>MPRIRPSALIKAYRDNPLLPLLLKECRTLGSARNELRWLREHALRTSQTRTRQQPNPTTPLAEWKMHLISMCRQRSRGYPLQYILGDQPFGDLEILCRPGVLIPRPDTESYVVQAAKLVEQMATASERSSTSTDKNDPKPLRILDLCTGTGCITLLLHALLSPRFEHLRVMGIDISSKALSLARKNLDHNLQQGLLTHRASTDIQFHRADVLGFPPGADGGDDADGIPNVEKILSEYFDQPGETEMSEAPLNLEPGCDLLISNPPYISSSDFRNGTTARSVRLFEPKLALVPPLPPQFQQSPNPTPTPTSAMGDVRPEDIFYRRILELSYKLRTKVTVLECGDIKQAERVIEMHNFMAPGQDRFQDPFDVQVWPNNEQDMAFYGFHHNEGSRCVIIQRGVRSSDSK</sequence>
<dbReference type="InterPro" id="IPR029063">
    <property type="entry name" value="SAM-dependent_MTases_sf"/>
</dbReference>
<dbReference type="CDD" id="cd02440">
    <property type="entry name" value="AdoMet_MTases"/>
    <property type="match status" value="1"/>
</dbReference>
<dbReference type="PANTHER" id="PTHR18895">
    <property type="entry name" value="HEMK METHYLTRANSFERASE"/>
    <property type="match status" value="1"/>
</dbReference>
<dbReference type="PANTHER" id="PTHR18895:SF74">
    <property type="entry name" value="MTRF1L RELEASE FACTOR GLUTAMINE METHYLTRANSFERASE"/>
    <property type="match status" value="1"/>
</dbReference>
<dbReference type="Pfam" id="PF17827">
    <property type="entry name" value="PrmC_N"/>
    <property type="match status" value="1"/>
</dbReference>
<dbReference type="GO" id="GO:0003676">
    <property type="term" value="F:nucleic acid binding"/>
    <property type="evidence" value="ECO:0007669"/>
    <property type="project" value="InterPro"/>
</dbReference>
<protein>
    <recommendedName>
        <fullName evidence="6">Methyltransferase domain-containing protein</fullName>
    </recommendedName>
</protein>
<dbReference type="InterPro" id="IPR040758">
    <property type="entry name" value="PrmC_N"/>
</dbReference>
<evidence type="ECO:0000256" key="1">
    <source>
        <dbReference type="SAM" id="MobiDB-lite"/>
    </source>
</evidence>
<accession>A0A9W9W242</accession>
<dbReference type="Pfam" id="PF13847">
    <property type="entry name" value="Methyltransf_31"/>
    <property type="match status" value="1"/>
</dbReference>
<evidence type="ECO:0008006" key="6">
    <source>
        <dbReference type="Google" id="ProtNLM"/>
    </source>
</evidence>
<dbReference type="RefSeq" id="XP_056489335.1">
    <property type="nucleotide sequence ID" value="XM_056630033.1"/>
</dbReference>
<dbReference type="SUPFAM" id="SSF53335">
    <property type="entry name" value="S-adenosyl-L-methionine-dependent methyltransferases"/>
    <property type="match status" value="1"/>
</dbReference>
<dbReference type="GeneID" id="81369013"/>
<keyword evidence="5" id="KW-1185">Reference proteome</keyword>
<dbReference type="InterPro" id="IPR002052">
    <property type="entry name" value="DNA_methylase_N6_adenine_CS"/>
</dbReference>
<dbReference type="Proteomes" id="UP001147747">
    <property type="component" value="Unassembled WGS sequence"/>
</dbReference>
<reference evidence="4" key="2">
    <citation type="journal article" date="2023" name="IMA Fungus">
        <title>Comparative genomic study of the Penicillium genus elucidates a diverse pangenome and 15 lateral gene transfer events.</title>
        <authorList>
            <person name="Petersen C."/>
            <person name="Sorensen T."/>
            <person name="Nielsen M.R."/>
            <person name="Sondergaard T.E."/>
            <person name="Sorensen J.L."/>
            <person name="Fitzpatrick D.A."/>
            <person name="Frisvad J.C."/>
            <person name="Nielsen K.L."/>
        </authorList>
    </citation>
    <scope>NUCLEOTIDE SEQUENCE</scope>
    <source>
        <strain evidence="4">IBT 29677</strain>
    </source>
</reference>
<evidence type="ECO:0000259" key="2">
    <source>
        <dbReference type="Pfam" id="PF13847"/>
    </source>
</evidence>
<evidence type="ECO:0000313" key="4">
    <source>
        <dbReference type="EMBL" id="KAJ5397283.1"/>
    </source>
</evidence>
<dbReference type="EMBL" id="JAPZBU010000006">
    <property type="protein sequence ID" value="KAJ5397283.1"/>
    <property type="molecule type" value="Genomic_DNA"/>
</dbReference>
<dbReference type="Gene3D" id="3.40.50.150">
    <property type="entry name" value="Vaccinia Virus protein VP39"/>
    <property type="match status" value="1"/>
</dbReference>
<feature type="domain" description="Release factor glutamine methyltransferase N-terminal" evidence="3">
    <location>
        <begin position="29"/>
        <end position="86"/>
    </location>
</feature>
<feature type="region of interest" description="Disordered" evidence="1">
    <location>
        <begin position="292"/>
        <end position="314"/>
    </location>
</feature>
<comment type="caution">
    <text evidence="4">The sequence shown here is derived from an EMBL/GenBank/DDBJ whole genome shotgun (WGS) entry which is preliminary data.</text>
</comment>
<dbReference type="AlphaFoldDB" id="A0A9W9W242"/>
<proteinExistence type="predicted"/>
<organism evidence="4 5">
    <name type="scientific">Penicillium cosmopolitanum</name>
    <dbReference type="NCBI Taxonomy" id="1131564"/>
    <lineage>
        <taxon>Eukaryota</taxon>
        <taxon>Fungi</taxon>
        <taxon>Dikarya</taxon>
        <taxon>Ascomycota</taxon>
        <taxon>Pezizomycotina</taxon>
        <taxon>Eurotiomycetes</taxon>
        <taxon>Eurotiomycetidae</taxon>
        <taxon>Eurotiales</taxon>
        <taxon>Aspergillaceae</taxon>
        <taxon>Penicillium</taxon>
    </lineage>
</organism>
<evidence type="ECO:0000313" key="5">
    <source>
        <dbReference type="Proteomes" id="UP001147747"/>
    </source>
</evidence>
<dbReference type="InterPro" id="IPR050320">
    <property type="entry name" value="N5-glutamine_MTase"/>
</dbReference>
<dbReference type="GO" id="GO:0008168">
    <property type="term" value="F:methyltransferase activity"/>
    <property type="evidence" value="ECO:0007669"/>
    <property type="project" value="InterPro"/>
</dbReference>